<dbReference type="RefSeq" id="WP_394470859.1">
    <property type="nucleotide sequence ID" value="NZ_JBIGHY010000004.1"/>
</dbReference>
<accession>A0ABW7EMR9</accession>
<comment type="caution">
    <text evidence="1">The sequence shown here is derived from an EMBL/GenBank/DDBJ whole genome shotgun (WGS) entry which is preliminary data.</text>
</comment>
<evidence type="ECO:0000313" key="2">
    <source>
        <dbReference type="Proteomes" id="UP001606300"/>
    </source>
</evidence>
<gene>
    <name evidence="1" type="ORF">ACG02S_12865</name>
</gene>
<protein>
    <submittedName>
        <fullName evidence="1">Uncharacterized protein</fullName>
    </submittedName>
</protein>
<sequence length="130" mass="14148">MATKTQPTNIFYVKAVPDKDDPQRAKCTFFTDFDCKYKVKPPLSIPQSAGEAVFVHAPSAANWLLVGAVADRVDTTIVDPSFLPATFNQVSIPMPRTEVITQGVLLIFSSQGTTTQLFSSADPVIRNNDA</sequence>
<reference evidence="1 2" key="1">
    <citation type="submission" date="2024-09" db="EMBL/GenBank/DDBJ databases">
        <title>Novel species of the genus Pelomonas and Roseateles isolated from streams.</title>
        <authorList>
            <person name="Lu H."/>
        </authorList>
    </citation>
    <scope>NUCLEOTIDE SEQUENCE [LARGE SCALE GENOMIC DNA]</scope>
    <source>
        <strain evidence="1 2">DC23W</strain>
    </source>
</reference>
<proteinExistence type="predicted"/>
<organism evidence="1 2">
    <name type="scientific">Pelomonas dachongensis</name>
    <dbReference type="NCBI Taxonomy" id="3299029"/>
    <lineage>
        <taxon>Bacteria</taxon>
        <taxon>Pseudomonadati</taxon>
        <taxon>Pseudomonadota</taxon>
        <taxon>Betaproteobacteria</taxon>
        <taxon>Burkholderiales</taxon>
        <taxon>Sphaerotilaceae</taxon>
        <taxon>Roseateles</taxon>
    </lineage>
</organism>
<keyword evidence="2" id="KW-1185">Reference proteome</keyword>
<dbReference type="Proteomes" id="UP001606300">
    <property type="component" value="Unassembled WGS sequence"/>
</dbReference>
<name>A0ABW7EMR9_9BURK</name>
<dbReference type="EMBL" id="JBIGHY010000004">
    <property type="protein sequence ID" value="MFG6414791.1"/>
    <property type="molecule type" value="Genomic_DNA"/>
</dbReference>
<evidence type="ECO:0000313" key="1">
    <source>
        <dbReference type="EMBL" id="MFG6414791.1"/>
    </source>
</evidence>